<organism evidence="2 3">
    <name type="scientific">Bordetella genomosp. 9</name>
    <dbReference type="NCBI Taxonomy" id="1416803"/>
    <lineage>
        <taxon>Bacteria</taxon>
        <taxon>Pseudomonadati</taxon>
        <taxon>Pseudomonadota</taxon>
        <taxon>Betaproteobacteria</taxon>
        <taxon>Burkholderiales</taxon>
        <taxon>Alcaligenaceae</taxon>
        <taxon>Bordetella</taxon>
    </lineage>
</organism>
<dbReference type="Pfam" id="PF11008">
    <property type="entry name" value="DUF2846"/>
    <property type="match status" value="1"/>
</dbReference>
<accession>A0A261RPD8</accession>
<dbReference type="AlphaFoldDB" id="A0A261RPD8"/>
<sequence length="248" mass="26943">MPFLMVVRFYQSLRARDSQAWGSRGVLASGGRWPRAQQAERERANRHILFYTEIYPYFTPTKRSQFAHAPGLMNLLSRISRRLSFRLATFAALLLLAGCASHKYADIANAMAPMASGEGRIVLYTPATSVSLGANAQPRVRLNNRLVGCAKPGGFFYVNRPAGSYTVSSQRGKSLTFALAAGQTQYVRFVPDGLFSSNAGDAGARSLRPELAASPADAQAELQPMQFWGASSRTRNEEGIARDGGSAS</sequence>
<dbReference type="OrthoDB" id="8775745at2"/>
<gene>
    <name evidence="2" type="ORF">CAL26_04505</name>
</gene>
<evidence type="ECO:0000313" key="3">
    <source>
        <dbReference type="Proteomes" id="UP000216857"/>
    </source>
</evidence>
<evidence type="ECO:0000313" key="2">
    <source>
        <dbReference type="EMBL" id="OZI26928.1"/>
    </source>
</evidence>
<comment type="caution">
    <text evidence="2">The sequence shown here is derived from an EMBL/GenBank/DDBJ whole genome shotgun (WGS) entry which is preliminary data.</text>
</comment>
<feature type="domain" description="DUF2846" evidence="1">
    <location>
        <begin position="117"/>
        <end position="189"/>
    </location>
</feature>
<dbReference type="Proteomes" id="UP000216857">
    <property type="component" value="Unassembled WGS sequence"/>
</dbReference>
<proteinExistence type="predicted"/>
<protein>
    <recommendedName>
        <fullName evidence="1">DUF2846 domain-containing protein</fullName>
    </recommendedName>
</protein>
<name>A0A261RPD8_9BORD</name>
<keyword evidence="3" id="KW-1185">Reference proteome</keyword>
<evidence type="ECO:0000259" key="1">
    <source>
        <dbReference type="Pfam" id="PF11008"/>
    </source>
</evidence>
<dbReference type="InterPro" id="IPR022548">
    <property type="entry name" value="DUF2846"/>
</dbReference>
<dbReference type="EMBL" id="NEVJ01000001">
    <property type="protein sequence ID" value="OZI26928.1"/>
    <property type="molecule type" value="Genomic_DNA"/>
</dbReference>
<reference evidence="2" key="1">
    <citation type="submission" date="2017-05" db="EMBL/GenBank/DDBJ databases">
        <title>Complete and WGS of Bordetella genogroups.</title>
        <authorList>
            <person name="Spilker T."/>
            <person name="Lipuma J."/>
        </authorList>
    </citation>
    <scope>NUCLEOTIDE SEQUENCE</scope>
    <source>
        <strain evidence="2">AU21707</strain>
    </source>
</reference>